<evidence type="ECO:0000313" key="2">
    <source>
        <dbReference type="EMBL" id="GBG40687.1"/>
    </source>
</evidence>
<protein>
    <recommendedName>
        <fullName evidence="6">DUF3298 domain-containing protein</fullName>
    </recommendedName>
</protein>
<reference evidence="4" key="2">
    <citation type="submission" date="2018-04" db="EMBL/GenBank/DDBJ databases">
        <title>Draft genome sequence of Mycobacterium montefiorense isolated from Japanese black salamander.</title>
        <authorList>
            <person name="Fukano H."/>
            <person name="Yoshida M."/>
            <person name="Shimizu A."/>
            <person name="Iwao H."/>
            <person name="Kurata O."/>
            <person name="Katayama Y."/>
            <person name="Omatsu T."/>
            <person name="Mizutani T."/>
            <person name="Wada S."/>
            <person name="Hoshino Y."/>
        </authorList>
    </citation>
    <scope>NUCLEOTIDE SEQUENCE [LARGE SCALE GENOMIC DNA]</scope>
    <source>
        <strain evidence="4">BS</strain>
    </source>
</reference>
<dbReference type="EMBL" id="BFCH01000036">
    <property type="protein sequence ID" value="GBG40687.1"/>
    <property type="molecule type" value="Genomic_DNA"/>
</dbReference>
<dbReference type="AlphaFoldDB" id="A0AA37UV04"/>
<sequence length="252" mass="26644">MPRSRLAIAAAAMLIACGCQSPNHSPGTPAAGPPPIPNRLCNDVHGVWDAKVGQCRLSKDVNGAHLEVTAAYPVDLVDTPPAGPVLTPFVRKFFTDHGETDANGTGNANITSQVLTNASTTKTVVFQSDWYFSSMPHPNAEITTFTFDSNRQLQLADLLCPGVDPLKAIPPIAHPFVQQALSGSPFQVEQFEPDRAEGELADSYQAWALDRDNLILYMPAGRGPGGVSPGSVAPSVPLARLAPILRGKGCSP</sequence>
<dbReference type="Proteomes" id="UP000245060">
    <property type="component" value="Unassembled WGS sequence"/>
</dbReference>
<keyword evidence="4" id="KW-1185">Reference proteome</keyword>
<gene>
    <name evidence="2" type="ORF">MmonteBS_50590</name>
    <name evidence="3" type="ORF">NJB18185_37110</name>
</gene>
<proteinExistence type="predicted"/>
<dbReference type="PROSITE" id="PS51257">
    <property type="entry name" value="PROKAR_LIPOPROTEIN"/>
    <property type="match status" value="1"/>
</dbReference>
<evidence type="ECO:0000313" key="4">
    <source>
        <dbReference type="Proteomes" id="UP000245060"/>
    </source>
</evidence>
<dbReference type="Proteomes" id="UP001139505">
    <property type="component" value="Unassembled WGS sequence"/>
</dbReference>
<comment type="caution">
    <text evidence="3">The sequence shown here is derived from an EMBL/GenBank/DDBJ whole genome shotgun (WGS) entry which is preliminary data.</text>
</comment>
<keyword evidence="1" id="KW-0732">Signal</keyword>
<dbReference type="Gene3D" id="3.30.565.40">
    <property type="entry name" value="Fervidobacterium nodosum Rt17-B1 like"/>
    <property type="match status" value="1"/>
</dbReference>
<name>A0AA37UV04_9MYCO</name>
<evidence type="ECO:0000256" key="1">
    <source>
        <dbReference type="SAM" id="SignalP"/>
    </source>
</evidence>
<organism evidence="3 5">
    <name type="scientific">Mycobacterium montefiorense</name>
    <dbReference type="NCBI Taxonomy" id="154654"/>
    <lineage>
        <taxon>Bacteria</taxon>
        <taxon>Bacillati</taxon>
        <taxon>Actinomycetota</taxon>
        <taxon>Actinomycetes</taxon>
        <taxon>Mycobacteriales</taxon>
        <taxon>Mycobacteriaceae</taxon>
        <taxon>Mycobacterium</taxon>
        <taxon>Mycobacterium simiae complex</taxon>
    </lineage>
</organism>
<reference evidence="3" key="4">
    <citation type="submission" date="2022-04" db="EMBL/GenBank/DDBJ databases">
        <authorList>
            <person name="Komine T."/>
            <person name="Fukano H."/>
            <person name="Wada S."/>
        </authorList>
    </citation>
    <scope>NUCLEOTIDE SEQUENCE</scope>
    <source>
        <strain evidence="3">NJB18185</strain>
    </source>
</reference>
<feature type="signal peptide" evidence="1">
    <location>
        <begin position="1"/>
        <end position="21"/>
    </location>
</feature>
<evidence type="ECO:0000313" key="5">
    <source>
        <dbReference type="Proteomes" id="UP001139505"/>
    </source>
</evidence>
<dbReference type="RefSeq" id="WP_133251055.1">
    <property type="nucleotide sequence ID" value="NZ_BFCH01000036.1"/>
</dbReference>
<reference evidence="2" key="1">
    <citation type="journal article" date="2018" name="Genome Announc.">
        <title>Draft Genome Sequence of Mycobacterium montefiorense Isolated from Japanese Black Salamander (Hynobius nigrescens).</title>
        <authorList>
            <person name="Fukano H."/>
            <person name="Yoshida M."/>
            <person name="Shimizu A."/>
            <person name="Iwao H."/>
            <person name="Katayama Y."/>
            <person name="Omatsu T."/>
            <person name="Mizutani T."/>
            <person name="Kurata O."/>
            <person name="Wada S."/>
            <person name="Hoshino Y."/>
        </authorList>
    </citation>
    <scope>NUCLEOTIDE SEQUENCE</scope>
    <source>
        <strain evidence="2">BS</strain>
    </source>
</reference>
<dbReference type="EMBL" id="BQYH01000027">
    <property type="protein sequence ID" value="GKU73940.1"/>
    <property type="molecule type" value="Genomic_DNA"/>
</dbReference>
<reference evidence="3" key="3">
    <citation type="journal article" date="2022" name="Microbiol. Resour. Announc.">
        <title>Draft Genome Sequences of Eight Mycobacterium montefiorense Strains Isolated from Salamanders in Captivity.</title>
        <authorList>
            <person name="Komine T."/>
            <person name="Ihara H."/>
            <person name="Fukano H."/>
            <person name="Hoshino Y."/>
            <person name="Kurata O."/>
            <person name="Wada S."/>
        </authorList>
    </citation>
    <scope>NUCLEOTIDE SEQUENCE</scope>
    <source>
        <strain evidence="3">NJB18185</strain>
    </source>
</reference>
<evidence type="ECO:0008006" key="6">
    <source>
        <dbReference type="Google" id="ProtNLM"/>
    </source>
</evidence>
<evidence type="ECO:0000313" key="3">
    <source>
        <dbReference type="EMBL" id="GKU73940.1"/>
    </source>
</evidence>
<feature type="chain" id="PRO_5041209799" description="DUF3298 domain-containing protein" evidence="1">
    <location>
        <begin position="22"/>
        <end position="252"/>
    </location>
</feature>
<accession>A0AA37UV04</accession>